<dbReference type="SUPFAM" id="SSF161098">
    <property type="entry name" value="MetI-like"/>
    <property type="match status" value="1"/>
</dbReference>
<evidence type="ECO:0000256" key="2">
    <source>
        <dbReference type="ARBA" id="ARBA00022448"/>
    </source>
</evidence>
<feature type="transmembrane region" description="Helical" evidence="8">
    <location>
        <begin position="123"/>
        <end position="144"/>
    </location>
</feature>
<gene>
    <name evidence="10" type="ORF">QO011_004076</name>
</gene>
<dbReference type="PANTHER" id="PTHR43357:SF4">
    <property type="entry name" value="INNER MEMBRANE ABC TRANSPORTER PERMEASE PROTEIN YDCV"/>
    <property type="match status" value="1"/>
</dbReference>
<comment type="caution">
    <text evidence="10">The sequence shown here is derived from an EMBL/GenBank/DDBJ whole genome shotgun (WGS) entry which is preliminary data.</text>
</comment>
<keyword evidence="5 8" id="KW-0812">Transmembrane</keyword>
<reference evidence="10 11" key="1">
    <citation type="submission" date="2023-07" db="EMBL/GenBank/DDBJ databases">
        <title>Genomic Encyclopedia of Type Strains, Phase IV (KMG-IV): sequencing the most valuable type-strain genomes for metagenomic binning, comparative biology and taxonomic classification.</title>
        <authorList>
            <person name="Goeker M."/>
        </authorList>
    </citation>
    <scope>NUCLEOTIDE SEQUENCE [LARGE SCALE GENOMIC DNA]</scope>
    <source>
        <strain evidence="10 11">DSM 19619</strain>
    </source>
</reference>
<feature type="transmembrane region" description="Helical" evidence="8">
    <location>
        <begin position="156"/>
        <end position="176"/>
    </location>
</feature>
<sequence>MAGRQGAEGHARATSAAWHRPRATRLVSRGLAVLFALVVAFLCGPAAIVVSMSFSSASSLQFPPPGLSLRWYAAFLTDPGWLAAVRTSFAVAFVASVGALIVGSLGAYGLVRGSFRGRSTMAFNAIAPLMVPHIVLAIALYILFARTGLLGTLTGLMIAHTVLAVPYVVLVMTAALRAFDVRLEQAAYTLGASWRVFVWRILLPNLLPSLAIAWIFAFATSFDEVTVTVFLAGPYETVPKRMFSELMVEVDPIITVVASLTIALSLIGIAAMAPVARRLGMLPLGHALSRPSN</sequence>
<dbReference type="PANTHER" id="PTHR43357">
    <property type="entry name" value="INNER MEMBRANE ABC TRANSPORTER PERMEASE PROTEIN YDCV"/>
    <property type="match status" value="1"/>
</dbReference>
<dbReference type="Proteomes" id="UP001242480">
    <property type="component" value="Unassembled WGS sequence"/>
</dbReference>
<dbReference type="InterPro" id="IPR035906">
    <property type="entry name" value="MetI-like_sf"/>
</dbReference>
<dbReference type="Pfam" id="PF00528">
    <property type="entry name" value="BPD_transp_1"/>
    <property type="match status" value="1"/>
</dbReference>
<dbReference type="CDD" id="cd06261">
    <property type="entry name" value="TM_PBP2"/>
    <property type="match status" value="1"/>
</dbReference>
<evidence type="ECO:0000256" key="8">
    <source>
        <dbReference type="RuleBase" id="RU363032"/>
    </source>
</evidence>
<feature type="domain" description="ABC transmembrane type-1" evidence="9">
    <location>
        <begin position="85"/>
        <end position="275"/>
    </location>
</feature>
<keyword evidence="6 8" id="KW-1133">Transmembrane helix</keyword>
<dbReference type="EMBL" id="JAUSVX010000007">
    <property type="protein sequence ID" value="MDQ0471057.1"/>
    <property type="molecule type" value="Genomic_DNA"/>
</dbReference>
<keyword evidence="11" id="KW-1185">Reference proteome</keyword>
<dbReference type="Gene3D" id="1.10.3720.10">
    <property type="entry name" value="MetI-like"/>
    <property type="match status" value="1"/>
</dbReference>
<keyword evidence="4" id="KW-0997">Cell inner membrane</keyword>
<dbReference type="PROSITE" id="PS50928">
    <property type="entry name" value="ABC_TM1"/>
    <property type="match status" value="1"/>
</dbReference>
<evidence type="ECO:0000256" key="6">
    <source>
        <dbReference type="ARBA" id="ARBA00022989"/>
    </source>
</evidence>
<protein>
    <submittedName>
        <fullName evidence="10">ABC-type spermidine/putrescine transport system permease subunit II</fullName>
    </submittedName>
</protein>
<feature type="transmembrane region" description="Helical" evidence="8">
    <location>
        <begin position="30"/>
        <end position="54"/>
    </location>
</feature>
<name>A0ABU0J9W5_9HYPH</name>
<evidence type="ECO:0000313" key="10">
    <source>
        <dbReference type="EMBL" id="MDQ0471057.1"/>
    </source>
</evidence>
<comment type="subcellular location">
    <subcellularLocation>
        <location evidence="1">Cell inner membrane</location>
        <topology evidence="1">Multi-pass membrane protein</topology>
    </subcellularLocation>
    <subcellularLocation>
        <location evidence="8">Cell membrane</location>
        <topology evidence="8">Multi-pass membrane protein</topology>
    </subcellularLocation>
</comment>
<evidence type="ECO:0000256" key="7">
    <source>
        <dbReference type="ARBA" id="ARBA00023136"/>
    </source>
</evidence>
<dbReference type="InterPro" id="IPR000515">
    <property type="entry name" value="MetI-like"/>
</dbReference>
<evidence type="ECO:0000313" key="11">
    <source>
        <dbReference type="Proteomes" id="UP001242480"/>
    </source>
</evidence>
<feature type="transmembrane region" description="Helical" evidence="8">
    <location>
        <begin position="253"/>
        <end position="276"/>
    </location>
</feature>
<evidence type="ECO:0000256" key="5">
    <source>
        <dbReference type="ARBA" id="ARBA00022692"/>
    </source>
</evidence>
<comment type="similarity">
    <text evidence="8">Belongs to the binding-protein-dependent transport system permease family.</text>
</comment>
<keyword evidence="2 8" id="KW-0813">Transport</keyword>
<organism evidence="10 11">
    <name type="scientific">Labrys wisconsinensis</name>
    <dbReference type="NCBI Taxonomy" id="425677"/>
    <lineage>
        <taxon>Bacteria</taxon>
        <taxon>Pseudomonadati</taxon>
        <taxon>Pseudomonadota</taxon>
        <taxon>Alphaproteobacteria</taxon>
        <taxon>Hyphomicrobiales</taxon>
        <taxon>Xanthobacteraceae</taxon>
        <taxon>Labrys</taxon>
    </lineage>
</organism>
<evidence type="ECO:0000256" key="1">
    <source>
        <dbReference type="ARBA" id="ARBA00004429"/>
    </source>
</evidence>
<evidence type="ECO:0000256" key="4">
    <source>
        <dbReference type="ARBA" id="ARBA00022519"/>
    </source>
</evidence>
<proteinExistence type="inferred from homology"/>
<feature type="transmembrane region" description="Helical" evidence="8">
    <location>
        <begin position="89"/>
        <end position="111"/>
    </location>
</feature>
<keyword evidence="3" id="KW-1003">Cell membrane</keyword>
<keyword evidence="7 8" id="KW-0472">Membrane</keyword>
<dbReference type="RefSeq" id="WP_307275592.1">
    <property type="nucleotide sequence ID" value="NZ_JAUSVX010000007.1"/>
</dbReference>
<feature type="transmembrane region" description="Helical" evidence="8">
    <location>
        <begin position="197"/>
        <end position="219"/>
    </location>
</feature>
<accession>A0ABU0J9W5</accession>
<evidence type="ECO:0000256" key="3">
    <source>
        <dbReference type="ARBA" id="ARBA00022475"/>
    </source>
</evidence>
<evidence type="ECO:0000259" key="9">
    <source>
        <dbReference type="PROSITE" id="PS50928"/>
    </source>
</evidence>